<dbReference type="EMBL" id="DS235873">
    <property type="protein sequence ID" value="EEB19612.1"/>
    <property type="molecule type" value="Genomic_DNA"/>
</dbReference>
<dbReference type="InterPro" id="IPR045860">
    <property type="entry name" value="Snake_toxin-like_sf"/>
</dbReference>
<dbReference type="CTD" id="8232359"/>
<evidence type="ECO:0000313" key="3">
    <source>
        <dbReference type="Proteomes" id="UP000009046"/>
    </source>
</evidence>
<protein>
    <submittedName>
        <fullName evidence="1 2">Uncharacterized protein</fullName>
    </submittedName>
</protein>
<dbReference type="HOGENOM" id="CLU_2349191_0_0_1"/>
<dbReference type="InParanoid" id="E0W218"/>
<dbReference type="EMBL" id="AAZO01007075">
    <property type="status" value="NOT_ANNOTATED_CDS"/>
    <property type="molecule type" value="Genomic_DNA"/>
</dbReference>
<keyword evidence="3" id="KW-1185">Reference proteome</keyword>
<evidence type="ECO:0000313" key="1">
    <source>
        <dbReference type="EMBL" id="EEB19612.1"/>
    </source>
</evidence>
<sequence>MRKHKFYMRNRWIVFRIDILRKIDRDSQALIQKNFLLGHESRWCTRPSIVPDQSSVLCCEDSDWCNLKLMPTLASDESTPSVTLNTAVLCLPPFFFL</sequence>
<reference evidence="1" key="1">
    <citation type="submission" date="2007-04" db="EMBL/GenBank/DDBJ databases">
        <title>Annotation of Pediculus humanus corporis strain USDA.</title>
        <authorList>
            <person name="Kirkness E."/>
            <person name="Hannick L."/>
            <person name="Hass B."/>
            <person name="Bruggner R."/>
            <person name="Lawson D."/>
            <person name="Bidwell S."/>
            <person name="Joardar V."/>
            <person name="Caler E."/>
            <person name="Walenz B."/>
            <person name="Inman J."/>
            <person name="Schobel S."/>
            <person name="Galinsky K."/>
            <person name="Amedeo P."/>
            <person name="Strausberg R."/>
        </authorList>
    </citation>
    <scope>NUCLEOTIDE SEQUENCE</scope>
    <source>
        <strain evidence="1">USDA</strain>
    </source>
</reference>
<name>E0W218_PEDHC</name>
<accession>E0W218</accession>
<dbReference type="EnsemblMetazoa" id="PHUM581110-RA">
    <property type="protein sequence ID" value="PHUM581110-PA"/>
    <property type="gene ID" value="PHUM581110"/>
</dbReference>
<dbReference type="Gene3D" id="2.10.60.10">
    <property type="entry name" value="CD59"/>
    <property type="match status" value="1"/>
</dbReference>
<dbReference type="Proteomes" id="UP000009046">
    <property type="component" value="Unassembled WGS sequence"/>
</dbReference>
<dbReference type="GeneID" id="8232359"/>
<dbReference type="VEuPathDB" id="VectorBase:PHUM581110"/>
<evidence type="ECO:0000313" key="2">
    <source>
        <dbReference type="EnsemblMetazoa" id="PHUM581110-PA"/>
    </source>
</evidence>
<dbReference type="AlphaFoldDB" id="E0W218"/>
<dbReference type="RefSeq" id="XP_002432350.1">
    <property type="nucleotide sequence ID" value="XM_002432305.1"/>
</dbReference>
<organism>
    <name type="scientific">Pediculus humanus subsp. corporis</name>
    <name type="common">Body louse</name>
    <dbReference type="NCBI Taxonomy" id="121224"/>
    <lineage>
        <taxon>Eukaryota</taxon>
        <taxon>Metazoa</taxon>
        <taxon>Ecdysozoa</taxon>
        <taxon>Arthropoda</taxon>
        <taxon>Hexapoda</taxon>
        <taxon>Insecta</taxon>
        <taxon>Pterygota</taxon>
        <taxon>Neoptera</taxon>
        <taxon>Paraneoptera</taxon>
        <taxon>Psocodea</taxon>
        <taxon>Troctomorpha</taxon>
        <taxon>Phthiraptera</taxon>
        <taxon>Anoplura</taxon>
        <taxon>Pediculidae</taxon>
        <taxon>Pediculus</taxon>
    </lineage>
</organism>
<gene>
    <name evidence="2" type="primary">8232359</name>
    <name evidence="1" type="ORF">Phum_PHUM581110</name>
</gene>
<reference evidence="2" key="3">
    <citation type="submission" date="2021-02" db="UniProtKB">
        <authorList>
            <consortium name="EnsemblMetazoa"/>
        </authorList>
    </citation>
    <scope>IDENTIFICATION</scope>
    <source>
        <strain evidence="2">USDA</strain>
    </source>
</reference>
<proteinExistence type="predicted"/>
<reference evidence="1" key="2">
    <citation type="submission" date="2007-04" db="EMBL/GenBank/DDBJ databases">
        <title>The genome of the human body louse.</title>
        <authorList>
            <consortium name="The Human Body Louse Genome Consortium"/>
            <person name="Kirkness E."/>
            <person name="Walenz B."/>
            <person name="Hass B."/>
            <person name="Bruggner R."/>
            <person name="Strausberg R."/>
        </authorList>
    </citation>
    <scope>NUCLEOTIDE SEQUENCE</scope>
    <source>
        <strain evidence="1">USDA</strain>
    </source>
</reference>
<dbReference type="KEGG" id="phu:Phum_PHUM581110"/>